<evidence type="ECO:0000256" key="1">
    <source>
        <dbReference type="ARBA" id="ARBA00022723"/>
    </source>
</evidence>
<feature type="domain" description="Plastocyanin-like" evidence="5">
    <location>
        <begin position="133"/>
        <end position="232"/>
    </location>
</feature>
<reference evidence="6 7" key="1">
    <citation type="submission" date="2021-01" db="EMBL/GenBank/DDBJ databases">
        <title>Whole genome shotgun sequence of Actinoplanes durhamensis NBRC 14914.</title>
        <authorList>
            <person name="Komaki H."/>
            <person name="Tamura T."/>
        </authorList>
    </citation>
    <scope>NUCLEOTIDE SEQUENCE [LARGE SCALE GENOMIC DNA]</scope>
    <source>
        <strain evidence="6 7">NBRC 14914</strain>
    </source>
</reference>
<accession>A0ABQ3ZDA1</accession>
<evidence type="ECO:0000313" key="6">
    <source>
        <dbReference type="EMBL" id="GIE07777.1"/>
    </source>
</evidence>
<name>A0ABQ3ZDA1_9ACTN</name>
<comment type="caution">
    <text evidence="6">The sequence shown here is derived from an EMBL/GenBank/DDBJ whole genome shotgun (WGS) entry which is preliminary data.</text>
</comment>
<dbReference type="PANTHER" id="PTHR11709">
    <property type="entry name" value="MULTI-COPPER OXIDASE"/>
    <property type="match status" value="1"/>
</dbReference>
<dbReference type="InterPro" id="IPR045087">
    <property type="entry name" value="Cu-oxidase_fam"/>
</dbReference>
<evidence type="ECO:0000259" key="5">
    <source>
        <dbReference type="Pfam" id="PF07732"/>
    </source>
</evidence>
<dbReference type="Pfam" id="PF07732">
    <property type="entry name" value="Cu-oxidase_3"/>
    <property type="match status" value="1"/>
</dbReference>
<feature type="domain" description="Plastocyanin-like" evidence="4">
    <location>
        <begin position="281"/>
        <end position="404"/>
    </location>
</feature>
<dbReference type="Proteomes" id="UP000637628">
    <property type="component" value="Unassembled WGS sequence"/>
</dbReference>
<evidence type="ECO:0000256" key="2">
    <source>
        <dbReference type="ARBA" id="ARBA00023002"/>
    </source>
</evidence>
<protein>
    <recommendedName>
        <fullName evidence="8">Multicopper oxidase</fullName>
    </recommendedName>
</protein>
<keyword evidence="1" id="KW-0479">Metal-binding</keyword>
<dbReference type="Gene3D" id="2.60.40.420">
    <property type="entry name" value="Cupredoxins - blue copper proteins"/>
    <property type="match status" value="1"/>
</dbReference>
<evidence type="ECO:0000259" key="4">
    <source>
        <dbReference type="Pfam" id="PF00394"/>
    </source>
</evidence>
<sequence length="441" mass="47677">MAATTATRTPGPPFFDLISEETTVSERGSLSRLSRRSLLAGLTGAAGAALLLPRGSAGRPQARRLVAAVPDPVQEIHLAGTDGWVSMPPNSPAIAPFWPDSLAPTGSNLYVFGFRDVTGMNAVDVTAQRGKAQISAPMLTFDQETDIKITLSNLGLAQRPDLVDGHTVHWHGFRNAIPLFDGVPELSIAVPIGRDFTYFYRPHDPGTYMYHCHFEDVEHVQMGMTGMLFVRPVQNKGTSSLPAGKYAYNCGDGSSRYDREFAFMMTEIWAEAHYRDAHIQVSDWTDYKPTFFALNGRAYPDTMASNGDPNSAAAGRLRYQPISSLVTCNSGDRVLLRLANLGYQDHVMTVDGIDLTVIGKDAALLRGRDGSSEYTVTNTVEIGPGESRDVLFTAPAPGTYLLYDRDYLALTNGSGSGYGGQMTEIRVSPSGTLPAQTGPNA</sequence>
<dbReference type="InterPro" id="IPR006311">
    <property type="entry name" value="TAT_signal"/>
</dbReference>
<evidence type="ECO:0000256" key="3">
    <source>
        <dbReference type="ARBA" id="ARBA00023008"/>
    </source>
</evidence>
<organism evidence="6 7">
    <name type="scientific">Paractinoplanes durhamensis</name>
    <dbReference type="NCBI Taxonomy" id="113563"/>
    <lineage>
        <taxon>Bacteria</taxon>
        <taxon>Bacillati</taxon>
        <taxon>Actinomycetota</taxon>
        <taxon>Actinomycetes</taxon>
        <taxon>Micromonosporales</taxon>
        <taxon>Micromonosporaceae</taxon>
        <taxon>Paractinoplanes</taxon>
    </lineage>
</organism>
<dbReference type="InterPro" id="IPR001117">
    <property type="entry name" value="Cu-oxidase_2nd"/>
</dbReference>
<gene>
    <name evidence="6" type="ORF">Adu01nite_91270</name>
</gene>
<keyword evidence="3" id="KW-0186">Copper</keyword>
<dbReference type="EMBL" id="BOML01000089">
    <property type="protein sequence ID" value="GIE07777.1"/>
    <property type="molecule type" value="Genomic_DNA"/>
</dbReference>
<dbReference type="InterPro" id="IPR011707">
    <property type="entry name" value="Cu-oxidase-like_N"/>
</dbReference>
<dbReference type="Pfam" id="PF00394">
    <property type="entry name" value="Cu-oxidase"/>
    <property type="match status" value="1"/>
</dbReference>
<dbReference type="InterPro" id="IPR008972">
    <property type="entry name" value="Cupredoxin"/>
</dbReference>
<dbReference type="SUPFAM" id="SSF49503">
    <property type="entry name" value="Cupredoxins"/>
    <property type="match status" value="2"/>
</dbReference>
<dbReference type="PROSITE" id="PS51318">
    <property type="entry name" value="TAT"/>
    <property type="match status" value="1"/>
</dbReference>
<keyword evidence="2" id="KW-0560">Oxidoreductase</keyword>
<dbReference type="PANTHER" id="PTHR11709:SF394">
    <property type="entry name" value="FI03373P-RELATED"/>
    <property type="match status" value="1"/>
</dbReference>
<evidence type="ECO:0000313" key="7">
    <source>
        <dbReference type="Proteomes" id="UP000637628"/>
    </source>
</evidence>
<keyword evidence="7" id="KW-1185">Reference proteome</keyword>
<proteinExistence type="predicted"/>
<evidence type="ECO:0008006" key="8">
    <source>
        <dbReference type="Google" id="ProtNLM"/>
    </source>
</evidence>